<dbReference type="EMBL" id="JALJOU010000047">
    <property type="protein sequence ID" value="KAK9831357.1"/>
    <property type="molecule type" value="Genomic_DNA"/>
</dbReference>
<protein>
    <recommendedName>
        <fullName evidence="7">DM10 domain-containing protein</fullName>
    </recommendedName>
</protein>
<feature type="domain" description="DM10" evidence="7">
    <location>
        <begin position="83"/>
        <end position="181"/>
    </location>
</feature>
<keyword evidence="6" id="KW-0966">Cell projection</keyword>
<comment type="caution">
    <text evidence="8">The sequence shown here is derived from an EMBL/GenBank/DDBJ whole genome shotgun (WGS) entry which is preliminary data.</text>
</comment>
<dbReference type="GO" id="GO:0000281">
    <property type="term" value="P:mitotic cytokinesis"/>
    <property type="evidence" value="ECO:0007669"/>
    <property type="project" value="TreeGrafter"/>
</dbReference>
<evidence type="ECO:0000256" key="4">
    <source>
        <dbReference type="ARBA" id="ARBA00022737"/>
    </source>
</evidence>
<proteinExistence type="predicted"/>
<evidence type="ECO:0000259" key="7">
    <source>
        <dbReference type="PROSITE" id="PS51336"/>
    </source>
</evidence>
<sequence length="596" mass="64668">MPGAAIPLLPGYSNPQAPPGDRTFYKGQTLNFQKGYANVIEGDLLPVVGEVRPCCRGASAAAACADAQPSSSAPRVPQWLENDRQVLRWMGYFTESVPQSPAEDFRVRRVEVRYYLEDDTVDVAEPKQLNSGLPQGALMKRHSAKLRPADLAVGAAAVIYGHKIHVVDADAFTRAWLVARGTPVADPEPYPEGTIEARARRRREAAAAAPKPARLATGQAGPKGNLREFLEADKKVLRFYCVWDDRSALYGDRRPYRLHAFPDGGIEILETRDANSGRDPFPVFLRRALLPKNPATAAGGVLERSACYGPSDLRMGATVSVYGRDFLIVDCDDFTRKWLLEDQGCTAAEAAPLDVTEHIPQPAPRPLPPYNGFGSLEDSAQSCRSLIPQPPRRDFVKLMNLDKIVLRFGCRMIGGGATEADQGRRFVLSYFMADDTMSVFEPPVRNSGIVGGKFLERRPVYAPGGKGVLVTDRDLFVGERLTIAQRVFQLTEADDFTMQYMENSRWRYPHADWEAALASARSQLAGHSEELRGTVVSADPDATGALGAPALAAALAAAGAELSAHQSLALHRRLAAGDGSGGSVPVEALLHALLDA</sequence>
<dbReference type="Pfam" id="PF06565">
    <property type="entry name" value="DM10_dom"/>
    <property type="match status" value="3"/>
</dbReference>
<dbReference type="InterPro" id="IPR040193">
    <property type="entry name" value="EFHC1/EFHC2/EFHB"/>
</dbReference>
<dbReference type="GO" id="GO:0060285">
    <property type="term" value="P:cilium-dependent cell motility"/>
    <property type="evidence" value="ECO:0007669"/>
    <property type="project" value="TreeGrafter"/>
</dbReference>
<name>A0AAW1RCR1_9CHLO</name>
<dbReference type="FunFam" id="2.30.29.170:FF:000002">
    <property type="entry name" value="EF-hand domain (C-terminal) containing 1"/>
    <property type="match status" value="1"/>
</dbReference>
<reference evidence="8 9" key="1">
    <citation type="journal article" date="2024" name="Nat. Commun.">
        <title>Phylogenomics reveals the evolutionary origins of lichenization in chlorophyte algae.</title>
        <authorList>
            <person name="Puginier C."/>
            <person name="Libourel C."/>
            <person name="Otte J."/>
            <person name="Skaloud P."/>
            <person name="Haon M."/>
            <person name="Grisel S."/>
            <person name="Petersen M."/>
            <person name="Berrin J.G."/>
            <person name="Delaux P.M."/>
            <person name="Dal Grande F."/>
            <person name="Keller J."/>
        </authorList>
    </citation>
    <scope>NUCLEOTIDE SEQUENCE [LARGE SCALE GENOMIC DNA]</scope>
    <source>
        <strain evidence="8 9">SAG 245.80</strain>
    </source>
</reference>
<feature type="domain" description="DM10" evidence="7">
    <location>
        <begin position="233"/>
        <end position="343"/>
    </location>
</feature>
<evidence type="ECO:0000256" key="1">
    <source>
        <dbReference type="ARBA" id="ARBA00004138"/>
    </source>
</evidence>
<evidence type="ECO:0000256" key="2">
    <source>
        <dbReference type="ARBA" id="ARBA00004245"/>
    </source>
</evidence>
<keyword evidence="9" id="KW-1185">Reference proteome</keyword>
<dbReference type="GO" id="GO:0005930">
    <property type="term" value="C:axoneme"/>
    <property type="evidence" value="ECO:0007669"/>
    <property type="project" value="TreeGrafter"/>
</dbReference>
<dbReference type="Proteomes" id="UP001445335">
    <property type="component" value="Unassembled WGS sequence"/>
</dbReference>
<dbReference type="AlphaFoldDB" id="A0AAW1RCR1"/>
<comment type="subcellular location">
    <subcellularLocation>
        <location evidence="1">Cell projection</location>
        <location evidence="1">Cilium</location>
    </subcellularLocation>
    <subcellularLocation>
        <location evidence="2">Cytoplasm</location>
        <location evidence="2">Cytoskeleton</location>
    </subcellularLocation>
</comment>
<dbReference type="GO" id="GO:0043014">
    <property type="term" value="F:alpha-tubulin binding"/>
    <property type="evidence" value="ECO:0007669"/>
    <property type="project" value="TreeGrafter"/>
</dbReference>
<gene>
    <name evidence="8" type="ORF">WJX81_005284</name>
</gene>
<dbReference type="Gene3D" id="2.30.29.170">
    <property type="match status" value="3"/>
</dbReference>
<dbReference type="FunFam" id="2.30.29.170:FF:000004">
    <property type="entry name" value="EF-hand domain containing 2"/>
    <property type="match status" value="1"/>
</dbReference>
<dbReference type="PANTHER" id="PTHR12086:SF9">
    <property type="entry name" value="EF-HAND DOMAIN-CONTAINING PROTEIN 1"/>
    <property type="match status" value="1"/>
</dbReference>
<dbReference type="SMART" id="SM00676">
    <property type="entry name" value="DM10"/>
    <property type="match status" value="3"/>
</dbReference>
<feature type="domain" description="DM10" evidence="7">
    <location>
        <begin position="402"/>
        <end position="505"/>
    </location>
</feature>
<dbReference type="GO" id="GO:0072686">
    <property type="term" value="C:mitotic spindle"/>
    <property type="evidence" value="ECO:0007669"/>
    <property type="project" value="TreeGrafter"/>
</dbReference>
<keyword evidence="4" id="KW-0677">Repeat</keyword>
<keyword evidence="3" id="KW-0963">Cytoplasm</keyword>
<evidence type="ECO:0000256" key="6">
    <source>
        <dbReference type="ARBA" id="ARBA00023273"/>
    </source>
</evidence>
<dbReference type="InterPro" id="IPR006602">
    <property type="entry name" value="DM10_dom"/>
</dbReference>
<keyword evidence="5" id="KW-0206">Cytoskeleton</keyword>
<dbReference type="PROSITE" id="PS51336">
    <property type="entry name" value="DM10"/>
    <property type="match status" value="3"/>
</dbReference>
<dbReference type="PANTHER" id="PTHR12086">
    <property type="entry name" value="EF-HAND DOMAIN C-TERMINAL CONTAINING PROTEIN"/>
    <property type="match status" value="1"/>
</dbReference>
<organism evidence="8 9">
    <name type="scientific">Elliptochloris bilobata</name>
    <dbReference type="NCBI Taxonomy" id="381761"/>
    <lineage>
        <taxon>Eukaryota</taxon>
        <taxon>Viridiplantae</taxon>
        <taxon>Chlorophyta</taxon>
        <taxon>core chlorophytes</taxon>
        <taxon>Trebouxiophyceae</taxon>
        <taxon>Trebouxiophyceae incertae sedis</taxon>
        <taxon>Elliptochloris clade</taxon>
        <taxon>Elliptochloris</taxon>
    </lineage>
</organism>
<evidence type="ECO:0000256" key="5">
    <source>
        <dbReference type="ARBA" id="ARBA00023212"/>
    </source>
</evidence>
<evidence type="ECO:0000256" key="3">
    <source>
        <dbReference type="ARBA" id="ARBA00022490"/>
    </source>
</evidence>
<evidence type="ECO:0000313" key="8">
    <source>
        <dbReference type="EMBL" id="KAK9831357.1"/>
    </source>
</evidence>
<dbReference type="GO" id="GO:0007052">
    <property type="term" value="P:mitotic spindle organization"/>
    <property type="evidence" value="ECO:0007669"/>
    <property type="project" value="TreeGrafter"/>
</dbReference>
<evidence type="ECO:0000313" key="9">
    <source>
        <dbReference type="Proteomes" id="UP001445335"/>
    </source>
</evidence>
<accession>A0AAW1RCR1</accession>